<feature type="transmembrane region" description="Helical" evidence="8">
    <location>
        <begin position="49"/>
        <end position="69"/>
    </location>
</feature>
<evidence type="ECO:0000256" key="3">
    <source>
        <dbReference type="ARBA" id="ARBA00018306"/>
    </source>
</evidence>
<name>A0ABN8BBW9_CHISP</name>
<comment type="subcellular location">
    <subcellularLocation>
        <location evidence="1">Membrane</location>
        <topology evidence="1">Multi-pass membrane protein</topology>
    </subcellularLocation>
</comment>
<evidence type="ECO:0000256" key="4">
    <source>
        <dbReference type="ARBA" id="ARBA00022692"/>
    </source>
</evidence>
<keyword evidence="4 8" id="KW-0812">Transmembrane</keyword>
<comment type="similarity">
    <text evidence="2">Belongs to the PEN-2 family.</text>
</comment>
<dbReference type="InterPro" id="IPR019379">
    <property type="entry name" value="Gamma_Secretase_Asp_P_PEN2"/>
</dbReference>
<proteinExistence type="inferred from homology"/>
<sequence>MPLVLAEKGKIALFIGGIMILSENRKKKVGGDGRTLACRDRRPAPTHLTVWRTGSSLIYTGGLVAAAVQPMADKSAGTVLGCMFLPFVWAVNAIWFFKEAFIKSPFEEQKQIKKYVLMSAGGALVWATALIVWVTIFQLRRASWGATGDALSFIVPLGRA</sequence>
<evidence type="ECO:0000256" key="8">
    <source>
        <dbReference type="SAM" id="Phobius"/>
    </source>
</evidence>
<keyword evidence="5" id="KW-0914">Notch signaling pathway</keyword>
<reference evidence="9" key="1">
    <citation type="submission" date="2021-12" db="EMBL/GenBank/DDBJ databases">
        <authorList>
            <person name="King R."/>
        </authorList>
    </citation>
    <scope>NUCLEOTIDE SEQUENCE</scope>
</reference>
<dbReference type="PANTHER" id="PTHR16318">
    <property type="entry name" value="GAMMA-SECRETASE SUBUNIT PEN-2"/>
    <property type="match status" value="1"/>
</dbReference>
<evidence type="ECO:0000256" key="2">
    <source>
        <dbReference type="ARBA" id="ARBA00009607"/>
    </source>
</evidence>
<keyword evidence="6 8" id="KW-1133">Transmembrane helix</keyword>
<dbReference type="Pfam" id="PF10251">
    <property type="entry name" value="PEN-2"/>
    <property type="match status" value="1"/>
</dbReference>
<feature type="transmembrane region" description="Helical" evidence="8">
    <location>
        <begin position="115"/>
        <end position="136"/>
    </location>
</feature>
<gene>
    <name evidence="9" type="ORF">CHILSU_LOCUS7719</name>
</gene>
<evidence type="ECO:0000256" key="1">
    <source>
        <dbReference type="ARBA" id="ARBA00004141"/>
    </source>
</evidence>
<evidence type="ECO:0000313" key="9">
    <source>
        <dbReference type="EMBL" id="CAH0404392.1"/>
    </source>
</evidence>
<dbReference type="PANTHER" id="PTHR16318:SF0">
    <property type="entry name" value="GAMMA-SECRETASE SUBUNIT PEN-2"/>
    <property type="match status" value="1"/>
</dbReference>
<protein>
    <recommendedName>
        <fullName evidence="3">Gamma-secretase subunit PEN-2</fullName>
    </recommendedName>
</protein>
<evidence type="ECO:0000256" key="5">
    <source>
        <dbReference type="ARBA" id="ARBA00022976"/>
    </source>
</evidence>
<evidence type="ECO:0000256" key="6">
    <source>
        <dbReference type="ARBA" id="ARBA00022989"/>
    </source>
</evidence>
<evidence type="ECO:0000256" key="7">
    <source>
        <dbReference type="ARBA" id="ARBA00023136"/>
    </source>
</evidence>
<keyword evidence="7 8" id="KW-0472">Membrane</keyword>
<feature type="transmembrane region" description="Helical" evidence="8">
    <location>
        <begin position="75"/>
        <end position="95"/>
    </location>
</feature>
<dbReference type="EMBL" id="OU963922">
    <property type="protein sequence ID" value="CAH0404392.1"/>
    <property type="molecule type" value="Genomic_DNA"/>
</dbReference>
<evidence type="ECO:0000313" key="10">
    <source>
        <dbReference type="Proteomes" id="UP001153292"/>
    </source>
</evidence>
<organism evidence="9 10">
    <name type="scientific">Chilo suppressalis</name>
    <name type="common">Asiatic rice borer moth</name>
    <dbReference type="NCBI Taxonomy" id="168631"/>
    <lineage>
        <taxon>Eukaryota</taxon>
        <taxon>Metazoa</taxon>
        <taxon>Ecdysozoa</taxon>
        <taxon>Arthropoda</taxon>
        <taxon>Hexapoda</taxon>
        <taxon>Insecta</taxon>
        <taxon>Pterygota</taxon>
        <taxon>Neoptera</taxon>
        <taxon>Endopterygota</taxon>
        <taxon>Lepidoptera</taxon>
        <taxon>Glossata</taxon>
        <taxon>Ditrysia</taxon>
        <taxon>Pyraloidea</taxon>
        <taxon>Crambidae</taxon>
        <taxon>Crambinae</taxon>
        <taxon>Chilo</taxon>
    </lineage>
</organism>
<accession>A0ABN8BBW9</accession>
<keyword evidence="10" id="KW-1185">Reference proteome</keyword>
<dbReference type="Proteomes" id="UP001153292">
    <property type="component" value="Chromosome 29"/>
</dbReference>